<evidence type="ECO:0000256" key="1">
    <source>
        <dbReference type="SAM" id="MobiDB-lite"/>
    </source>
</evidence>
<sequence length="106" mass="12135">MERSEGSEDRGLSIQGSTPRTRRDKSLAKDDRLGYSCLQGRRVGAVVASRTEFDKDEADDKPPCIEKNTEFDKDETDNEGPYIRQRGRYRIRQKQGQHEDASAEDK</sequence>
<name>A0A183GI82_HELPZ</name>
<accession>A0A3P8BW60</accession>
<feature type="compositionally biased region" description="Basic and acidic residues" evidence="1">
    <location>
        <begin position="58"/>
        <end position="71"/>
    </location>
</feature>
<reference evidence="2 3" key="1">
    <citation type="submission" date="2018-11" db="EMBL/GenBank/DDBJ databases">
        <authorList>
            <consortium name="Pathogen Informatics"/>
        </authorList>
    </citation>
    <scope>NUCLEOTIDE SEQUENCE [LARGE SCALE GENOMIC DNA]</scope>
</reference>
<dbReference type="Proteomes" id="UP000050761">
    <property type="component" value="Unassembled WGS sequence"/>
</dbReference>
<feature type="compositionally biased region" description="Basic and acidic residues" evidence="1">
    <location>
        <begin position="96"/>
        <end position="106"/>
    </location>
</feature>
<feature type="region of interest" description="Disordered" evidence="1">
    <location>
        <begin position="51"/>
        <end position="106"/>
    </location>
</feature>
<evidence type="ECO:0000313" key="4">
    <source>
        <dbReference type="WBParaSite" id="HPBE_0002232701-mRNA-1"/>
    </source>
</evidence>
<reference evidence="4" key="2">
    <citation type="submission" date="2019-09" db="UniProtKB">
        <authorList>
            <consortium name="WormBaseParasite"/>
        </authorList>
    </citation>
    <scope>IDENTIFICATION</scope>
</reference>
<feature type="compositionally biased region" description="Basic and acidic residues" evidence="1">
    <location>
        <begin position="1"/>
        <end position="11"/>
    </location>
</feature>
<dbReference type="EMBL" id="UZAH01033884">
    <property type="protein sequence ID" value="VDP31897.1"/>
    <property type="molecule type" value="Genomic_DNA"/>
</dbReference>
<proteinExistence type="predicted"/>
<feature type="region of interest" description="Disordered" evidence="1">
    <location>
        <begin position="1"/>
        <end position="32"/>
    </location>
</feature>
<evidence type="ECO:0000313" key="2">
    <source>
        <dbReference type="EMBL" id="VDP31897.1"/>
    </source>
</evidence>
<evidence type="ECO:0000313" key="3">
    <source>
        <dbReference type="Proteomes" id="UP000050761"/>
    </source>
</evidence>
<dbReference type="WBParaSite" id="HPBE_0002232701-mRNA-1">
    <property type="protein sequence ID" value="HPBE_0002232701-mRNA-1"/>
    <property type="gene ID" value="HPBE_0002232701"/>
</dbReference>
<gene>
    <name evidence="2" type="ORF">HPBE_LOCUS22326</name>
</gene>
<protein>
    <submittedName>
        <fullName evidence="2 4">Uncharacterized protein</fullName>
    </submittedName>
</protein>
<organism evidence="3 4">
    <name type="scientific">Heligmosomoides polygyrus</name>
    <name type="common">Parasitic roundworm</name>
    <dbReference type="NCBI Taxonomy" id="6339"/>
    <lineage>
        <taxon>Eukaryota</taxon>
        <taxon>Metazoa</taxon>
        <taxon>Ecdysozoa</taxon>
        <taxon>Nematoda</taxon>
        <taxon>Chromadorea</taxon>
        <taxon>Rhabditida</taxon>
        <taxon>Rhabditina</taxon>
        <taxon>Rhabditomorpha</taxon>
        <taxon>Strongyloidea</taxon>
        <taxon>Heligmosomidae</taxon>
        <taxon>Heligmosomoides</taxon>
    </lineage>
</organism>
<dbReference type="AlphaFoldDB" id="A0A183GI82"/>
<feature type="compositionally biased region" description="Basic residues" evidence="1">
    <location>
        <begin position="85"/>
        <end position="95"/>
    </location>
</feature>
<keyword evidence="3" id="KW-1185">Reference proteome</keyword>
<accession>A0A183GI82</accession>